<evidence type="ECO:0000256" key="2">
    <source>
        <dbReference type="ARBA" id="ARBA00022795"/>
    </source>
</evidence>
<dbReference type="InterPro" id="IPR005648">
    <property type="entry name" value="FlgD"/>
</dbReference>
<evidence type="ECO:0000256" key="1">
    <source>
        <dbReference type="ARBA" id="ARBA00010577"/>
    </source>
</evidence>
<dbReference type="Proteomes" id="UP001595932">
    <property type="component" value="Unassembled WGS sequence"/>
</dbReference>
<evidence type="ECO:0000256" key="3">
    <source>
        <dbReference type="SAM" id="MobiDB-lite"/>
    </source>
</evidence>
<comment type="caution">
    <text evidence="4">The sequence shown here is derived from an EMBL/GenBank/DDBJ whole genome shotgun (WGS) entry which is preliminary data.</text>
</comment>
<keyword evidence="4" id="KW-0969">Cilium</keyword>
<dbReference type="EMBL" id="JBHSGL010000002">
    <property type="protein sequence ID" value="MFC4711659.1"/>
    <property type="molecule type" value="Genomic_DNA"/>
</dbReference>
<sequence length="153" mass="16057">MNISAMGAATANSSAQGAEKKPNDSLGQDAFLKILIAQLKYQDPMEPQKDAEFIGQMAQFSSLEQLTQLNKTMTNFAGGGDNGSLAGSAHLLGTEVSWSADGQSGAGIVKAVTMKNGEIMVELEGGGKKIPLSAIERIEQQGENKNEQAAEQV</sequence>
<organism evidence="4 5">
    <name type="scientific">Planococcus dechangensis</name>
    <dbReference type="NCBI Taxonomy" id="1176255"/>
    <lineage>
        <taxon>Bacteria</taxon>
        <taxon>Bacillati</taxon>
        <taxon>Bacillota</taxon>
        <taxon>Bacilli</taxon>
        <taxon>Bacillales</taxon>
        <taxon>Caryophanaceae</taxon>
        <taxon>Planococcus</taxon>
    </lineage>
</organism>
<name>A0ABV9M8B7_9BACL</name>
<accession>A0ABV9M8B7</accession>
<reference evidence="5" key="1">
    <citation type="journal article" date="2019" name="Int. J. Syst. Evol. Microbiol.">
        <title>The Global Catalogue of Microorganisms (GCM) 10K type strain sequencing project: providing services to taxonomists for standard genome sequencing and annotation.</title>
        <authorList>
            <consortium name="The Broad Institute Genomics Platform"/>
            <consortium name="The Broad Institute Genome Sequencing Center for Infectious Disease"/>
            <person name="Wu L."/>
            <person name="Ma J."/>
        </authorList>
    </citation>
    <scope>NUCLEOTIDE SEQUENCE [LARGE SCALE GENOMIC DNA]</scope>
    <source>
        <strain evidence="5">CGMCC 1.12151</strain>
    </source>
</reference>
<keyword evidence="4" id="KW-0282">Flagellum</keyword>
<comment type="similarity">
    <text evidence="1">Belongs to the FlgD family.</text>
</comment>
<proteinExistence type="inferred from homology"/>
<evidence type="ECO:0000313" key="4">
    <source>
        <dbReference type="EMBL" id="MFC4711659.1"/>
    </source>
</evidence>
<keyword evidence="5" id="KW-1185">Reference proteome</keyword>
<keyword evidence="4" id="KW-0966">Cell projection</keyword>
<protein>
    <submittedName>
        <fullName evidence="4">Flagellar hook capping FlgD N-terminal domain-containing protein</fullName>
    </submittedName>
</protein>
<dbReference type="RefSeq" id="WP_377276305.1">
    <property type="nucleotide sequence ID" value="NZ_JBHSGL010000002.1"/>
</dbReference>
<dbReference type="Pfam" id="PF03963">
    <property type="entry name" value="FlgD"/>
    <property type="match status" value="1"/>
</dbReference>
<feature type="region of interest" description="Disordered" evidence="3">
    <location>
        <begin position="1"/>
        <end position="25"/>
    </location>
</feature>
<gene>
    <name evidence="4" type="ORF">ACFO5U_02230</name>
</gene>
<keyword evidence="2" id="KW-1005">Bacterial flagellum biogenesis</keyword>
<evidence type="ECO:0000313" key="5">
    <source>
        <dbReference type="Proteomes" id="UP001595932"/>
    </source>
</evidence>